<evidence type="ECO:0000256" key="1">
    <source>
        <dbReference type="ARBA" id="ARBA00023012"/>
    </source>
</evidence>
<feature type="domain" description="HD-GYP" evidence="4">
    <location>
        <begin position="174"/>
        <end position="369"/>
    </location>
</feature>
<evidence type="ECO:0000313" key="6">
    <source>
        <dbReference type="Proteomes" id="UP000199600"/>
    </source>
</evidence>
<protein>
    <submittedName>
        <fullName evidence="5">Metal dependent phosphohydrolase</fullName>
    </submittedName>
</protein>
<dbReference type="Proteomes" id="UP000199600">
    <property type="component" value="Unassembled WGS sequence"/>
</dbReference>
<feature type="domain" description="HPt" evidence="3">
    <location>
        <begin position="9"/>
        <end position="116"/>
    </location>
</feature>
<gene>
    <name evidence="5" type="ORF">PROAA_2290012</name>
</gene>
<proteinExistence type="predicted"/>
<dbReference type="InterPro" id="IPR036641">
    <property type="entry name" value="HPT_dom_sf"/>
</dbReference>
<evidence type="ECO:0000259" key="4">
    <source>
        <dbReference type="PROSITE" id="PS51832"/>
    </source>
</evidence>
<evidence type="ECO:0000256" key="2">
    <source>
        <dbReference type="PROSITE-ProRule" id="PRU00110"/>
    </source>
</evidence>
<dbReference type="Pfam" id="PF13487">
    <property type="entry name" value="HD_5"/>
    <property type="match status" value="1"/>
</dbReference>
<reference evidence="5 6" key="1">
    <citation type="submission" date="2016-06" db="EMBL/GenBank/DDBJ databases">
        <authorList>
            <person name="Kjaerup R.B."/>
            <person name="Dalgaard T.S."/>
            <person name="Juul-Madsen H.R."/>
        </authorList>
    </citation>
    <scope>NUCLEOTIDE SEQUENCE [LARGE SCALE GENOMIC DNA]</scope>
    <source>
        <strain evidence="5">2</strain>
    </source>
</reference>
<dbReference type="SUPFAM" id="SSF109604">
    <property type="entry name" value="HD-domain/PDEase-like"/>
    <property type="match status" value="1"/>
</dbReference>
<dbReference type="GO" id="GO:0004672">
    <property type="term" value="F:protein kinase activity"/>
    <property type="evidence" value="ECO:0007669"/>
    <property type="project" value="UniProtKB-ARBA"/>
</dbReference>
<dbReference type="Gene3D" id="1.10.3210.10">
    <property type="entry name" value="Hypothetical protein af1432"/>
    <property type="match status" value="1"/>
</dbReference>
<dbReference type="PROSITE" id="PS51832">
    <property type="entry name" value="HD_GYP"/>
    <property type="match status" value="1"/>
</dbReference>
<dbReference type="InterPro" id="IPR052020">
    <property type="entry name" value="Cyclic_di-GMP/3'3'-cGAMP_PDE"/>
</dbReference>
<dbReference type="SMART" id="SM00073">
    <property type="entry name" value="HPT"/>
    <property type="match status" value="1"/>
</dbReference>
<dbReference type="CDD" id="cd00077">
    <property type="entry name" value="HDc"/>
    <property type="match status" value="1"/>
</dbReference>
<organism evidence="5 6">
    <name type="scientific">Candidatus Propionivibrio aalborgensis</name>
    <dbReference type="NCBI Taxonomy" id="1860101"/>
    <lineage>
        <taxon>Bacteria</taxon>
        <taxon>Pseudomonadati</taxon>
        <taxon>Pseudomonadota</taxon>
        <taxon>Betaproteobacteria</taxon>
        <taxon>Rhodocyclales</taxon>
        <taxon>Rhodocyclaceae</taxon>
        <taxon>Propionivibrio</taxon>
    </lineage>
</organism>
<keyword evidence="6" id="KW-1185">Reference proteome</keyword>
<dbReference type="PANTHER" id="PTHR45228">
    <property type="entry name" value="CYCLIC DI-GMP PHOSPHODIESTERASE TM_0186-RELATED"/>
    <property type="match status" value="1"/>
</dbReference>
<dbReference type="GO" id="GO:0000160">
    <property type="term" value="P:phosphorelay signal transduction system"/>
    <property type="evidence" value="ECO:0007669"/>
    <property type="project" value="UniProtKB-KW"/>
</dbReference>
<dbReference type="GO" id="GO:0008081">
    <property type="term" value="F:phosphoric diester hydrolase activity"/>
    <property type="evidence" value="ECO:0007669"/>
    <property type="project" value="UniProtKB-ARBA"/>
</dbReference>
<dbReference type="CDD" id="cd00088">
    <property type="entry name" value="HPT"/>
    <property type="match status" value="1"/>
</dbReference>
<evidence type="ECO:0000313" key="5">
    <source>
        <dbReference type="EMBL" id="SBT07634.1"/>
    </source>
</evidence>
<keyword evidence="1" id="KW-0902">Two-component regulatory system</keyword>
<keyword evidence="2" id="KW-0597">Phosphoprotein</keyword>
<sequence length="369" mass="41105">MDIHSIIAPVITDKLALEEFIESLSDLAPKIERDIARLKSTPGDREVISSLFRSIHNIKGDAALCKVELAVTIVHPIETVLARFRNDEISFSDIIAEAVLLALDRLELAVESLLSGRSLDGLHLLDLVQGLEKLSLETASNMDECACELIEAVTGFRPASEAAALLQGKASSISRKSKSQAADDLRFFRTLANQLEARSTLFKGRTMRLLRLAMETNQIMDKAVDPMQLEAAIYMHDIGMMFLPESVWLKQERMTDDEKLILRAHPDYADGLLSRMEGWESAAEMVAQHHEMPDGEGYPMGLKAKQICDGAKILAIVDAFEAVMLKHINRGKNRSVLRAIAEINACNNQFAPDWITPFNQVIRRTLEAR</sequence>
<dbReference type="PANTHER" id="PTHR45228:SF4">
    <property type="entry name" value="LIPOPROTEIN"/>
    <property type="match status" value="1"/>
</dbReference>
<evidence type="ECO:0000259" key="3">
    <source>
        <dbReference type="PROSITE" id="PS50894"/>
    </source>
</evidence>
<dbReference type="RefSeq" id="WP_186410949.1">
    <property type="nucleotide sequence ID" value="NZ_FLQY01000145.1"/>
</dbReference>
<dbReference type="AlphaFoldDB" id="A0A1A8XR68"/>
<dbReference type="Gene3D" id="1.20.120.160">
    <property type="entry name" value="HPT domain"/>
    <property type="match status" value="1"/>
</dbReference>
<dbReference type="Pfam" id="PF01627">
    <property type="entry name" value="Hpt"/>
    <property type="match status" value="1"/>
</dbReference>
<dbReference type="InterPro" id="IPR037522">
    <property type="entry name" value="HD_GYP_dom"/>
</dbReference>
<dbReference type="SUPFAM" id="SSF47226">
    <property type="entry name" value="Histidine-containing phosphotransfer domain, HPT domain"/>
    <property type="match status" value="1"/>
</dbReference>
<dbReference type="InterPro" id="IPR003607">
    <property type="entry name" value="HD/PDEase_dom"/>
</dbReference>
<keyword evidence="5" id="KW-0378">Hydrolase</keyword>
<feature type="modified residue" description="Phosphohistidine" evidence="2">
    <location>
        <position position="56"/>
    </location>
</feature>
<dbReference type="EMBL" id="FLQY01000145">
    <property type="protein sequence ID" value="SBT07634.1"/>
    <property type="molecule type" value="Genomic_DNA"/>
</dbReference>
<name>A0A1A8XR68_9RHOO</name>
<dbReference type="PROSITE" id="PS50894">
    <property type="entry name" value="HPT"/>
    <property type="match status" value="1"/>
</dbReference>
<dbReference type="InterPro" id="IPR008207">
    <property type="entry name" value="Sig_transdc_His_kin_Hpt_dom"/>
</dbReference>
<accession>A0A1A8XR68</accession>